<dbReference type="GO" id="GO:0048194">
    <property type="term" value="P:Golgi vesicle budding"/>
    <property type="evidence" value="ECO:0007669"/>
    <property type="project" value="TreeGrafter"/>
</dbReference>
<dbReference type="GO" id="GO:0043001">
    <property type="term" value="P:Golgi to plasma membrane protein transport"/>
    <property type="evidence" value="ECO:0007669"/>
    <property type="project" value="TreeGrafter"/>
</dbReference>
<dbReference type="Pfam" id="PF05719">
    <property type="entry name" value="GPP34"/>
    <property type="match status" value="1"/>
</dbReference>
<dbReference type="GO" id="GO:0012505">
    <property type="term" value="C:endomembrane system"/>
    <property type="evidence" value="ECO:0007669"/>
    <property type="project" value="UniProtKB-ARBA"/>
</dbReference>
<gene>
    <name evidence="5" type="ORF">E4K67_11500</name>
</gene>
<keyword evidence="4" id="KW-0472">Membrane</keyword>
<dbReference type="EMBL" id="SPQQ01000003">
    <property type="protein sequence ID" value="TGE38541.1"/>
    <property type="molecule type" value="Genomic_DNA"/>
</dbReference>
<protein>
    <submittedName>
        <fullName evidence="5">GPP34 family phosphoprotein</fullName>
    </submittedName>
</protein>
<dbReference type="AlphaFoldDB" id="A0A4Z0R600"/>
<evidence type="ECO:0000313" key="5">
    <source>
        <dbReference type="EMBL" id="TGE38541.1"/>
    </source>
</evidence>
<keyword evidence="2" id="KW-0333">Golgi apparatus</keyword>
<dbReference type="RefSeq" id="WP_135546694.1">
    <property type="nucleotide sequence ID" value="NZ_SPQQ01000003.1"/>
</dbReference>
<name>A0A4Z0R600_9FIRM</name>
<keyword evidence="6" id="KW-1185">Reference proteome</keyword>
<proteinExistence type="predicted"/>
<dbReference type="Proteomes" id="UP000298460">
    <property type="component" value="Unassembled WGS sequence"/>
</dbReference>
<dbReference type="PANTHER" id="PTHR12704:SF2">
    <property type="entry name" value="GOLGI PHOSPHOPROTEIN 3 HOMOLOG SAURON"/>
    <property type="match status" value="1"/>
</dbReference>
<dbReference type="GO" id="GO:0007030">
    <property type="term" value="P:Golgi organization"/>
    <property type="evidence" value="ECO:0007669"/>
    <property type="project" value="TreeGrafter"/>
</dbReference>
<evidence type="ECO:0000256" key="2">
    <source>
        <dbReference type="ARBA" id="ARBA00023034"/>
    </source>
</evidence>
<dbReference type="InterPro" id="IPR038261">
    <property type="entry name" value="GPP34-like_sf"/>
</dbReference>
<dbReference type="GO" id="GO:0005829">
    <property type="term" value="C:cytosol"/>
    <property type="evidence" value="ECO:0007669"/>
    <property type="project" value="TreeGrafter"/>
</dbReference>
<evidence type="ECO:0000256" key="3">
    <source>
        <dbReference type="ARBA" id="ARBA00023121"/>
    </source>
</evidence>
<dbReference type="InterPro" id="IPR008628">
    <property type="entry name" value="GPP34-like"/>
</dbReference>
<accession>A0A4Z0R600</accession>
<dbReference type="OrthoDB" id="1808687at2"/>
<keyword evidence="3" id="KW-0446">Lipid-binding</keyword>
<reference evidence="5 6" key="1">
    <citation type="submission" date="2019-03" db="EMBL/GenBank/DDBJ databases">
        <title>Draft Genome Sequence of Desulfosporosinus fructosivorans Strain 63.6F, Isolated from Marine Sediment in the Baltic Sea.</title>
        <authorList>
            <person name="Hausmann B."/>
            <person name="Vandieken V."/>
            <person name="Pjevac P."/>
            <person name="Schreck K."/>
            <person name="Herbold C.W."/>
            <person name="Loy A."/>
        </authorList>
    </citation>
    <scope>NUCLEOTIDE SEQUENCE [LARGE SCALE GENOMIC DNA]</scope>
    <source>
        <strain evidence="5 6">63.6F</strain>
    </source>
</reference>
<evidence type="ECO:0000313" key="6">
    <source>
        <dbReference type="Proteomes" id="UP000298460"/>
    </source>
</evidence>
<dbReference type="PANTHER" id="PTHR12704">
    <property type="entry name" value="TRANS-GOLGI PROTEIN GMX33"/>
    <property type="match status" value="1"/>
</dbReference>
<sequence>MVLSLDEELLLIAYHEEKGTLRMAAYSKLDVCFVGALLMNLALLKRLRVRPKTLEVVDRKPTGQVDLDAFLKQIGDSEHIKSTDFWIKELKKGVKPRIKEKLEKLVDHGILNHDERKVFWFFTINCYPTRDDRPKREILRHLQTVILRGETPDPKTEMLISLVWASGLGNTVFDSDERKDANKRIKEIAKLNLIAQGIAKASQG</sequence>
<dbReference type="Gene3D" id="1.10.3630.10">
    <property type="entry name" value="yeast vps74-n-term truncation variant domain like"/>
    <property type="match status" value="1"/>
</dbReference>
<dbReference type="GO" id="GO:0006890">
    <property type="term" value="P:retrograde vesicle-mediated transport, Golgi to endoplasmic reticulum"/>
    <property type="evidence" value="ECO:0007669"/>
    <property type="project" value="TreeGrafter"/>
</dbReference>
<evidence type="ECO:0000256" key="4">
    <source>
        <dbReference type="ARBA" id="ARBA00023136"/>
    </source>
</evidence>
<dbReference type="GO" id="GO:0070273">
    <property type="term" value="F:phosphatidylinositol-4-phosphate binding"/>
    <property type="evidence" value="ECO:0007669"/>
    <property type="project" value="InterPro"/>
</dbReference>
<comment type="subcellular location">
    <subcellularLocation>
        <location evidence="1">Golgi apparatus membrane</location>
        <topology evidence="1">Peripheral membrane protein</topology>
        <orientation evidence="1">Cytoplasmic side</orientation>
    </subcellularLocation>
</comment>
<evidence type="ECO:0000256" key="1">
    <source>
        <dbReference type="ARBA" id="ARBA00004255"/>
    </source>
</evidence>
<comment type="caution">
    <text evidence="5">The sequence shown here is derived from an EMBL/GenBank/DDBJ whole genome shotgun (WGS) entry which is preliminary data.</text>
</comment>
<organism evidence="5 6">
    <name type="scientific">Desulfosporosinus fructosivorans</name>
    <dbReference type="NCBI Taxonomy" id="2018669"/>
    <lineage>
        <taxon>Bacteria</taxon>
        <taxon>Bacillati</taxon>
        <taxon>Bacillota</taxon>
        <taxon>Clostridia</taxon>
        <taxon>Eubacteriales</taxon>
        <taxon>Desulfitobacteriaceae</taxon>
        <taxon>Desulfosporosinus</taxon>
    </lineage>
</organism>